<dbReference type="KEGG" id="sva:SVA_2196"/>
<dbReference type="Proteomes" id="UP000218899">
    <property type="component" value="Chromosome"/>
</dbReference>
<keyword evidence="1" id="KW-0436">Ligase</keyword>
<evidence type="ECO:0000259" key="2">
    <source>
        <dbReference type="Pfam" id="PF00501"/>
    </source>
</evidence>
<dbReference type="Pfam" id="PF23562">
    <property type="entry name" value="AMP-binding_C_3"/>
    <property type="match status" value="1"/>
</dbReference>
<sequence length="497" mass="52002">MSAVLRTLFEHARHRPEAVALRGESQAVNYAALARAVECAAQRLRRAGVRTAAVLMENAPAWAVVDLAAQLADVVLVPLPAFFSDEQLAHAIEDAAVELVVTDMPARVRGLAVTDPAPSDDIEALGASYAGIRVSPRGSPLPAGIAKVTYTSGTTGSPKGVCLSQAAIDEVAQNLHARLGPELVARHLCLLPLATLLENIGGLYLPLLAGGEACLWSSARCGLQGAAGLDARRLVEALHTSGATSAILIPQMLQALVAREARLPEARFLAVGGAPVAPGLLRRAAELGLPVFEGYGLSENASVVCVNTPAAHRAGSVGRPLPHAGVRLAPDGELLVRGGLFAGYLHDGAPALVEGYWPTGDLGHIDGDGYVHLTGRKKNIFITAYGRNVAPEWVERELVLQPAIAQAVVYGEARPWNAAIVVARADASLVGEAIARANGSLPDYARVSRFVLADEPFSVANGELTGTGRPRRSAILARYGARLNALYESTSVQEVLA</sequence>
<dbReference type="PROSITE" id="PS00455">
    <property type="entry name" value="AMP_BINDING"/>
    <property type="match status" value="1"/>
</dbReference>
<feature type="domain" description="AMP-dependent synthetase/ligase" evidence="2">
    <location>
        <begin position="9"/>
        <end position="357"/>
    </location>
</feature>
<reference evidence="3 4" key="1">
    <citation type="submission" date="2015-08" db="EMBL/GenBank/DDBJ databases">
        <title>Complete genome sequence of Sulfurifustis variabilis.</title>
        <authorList>
            <person name="Miura A."/>
            <person name="Kojima H."/>
            <person name="Fukui M."/>
        </authorList>
    </citation>
    <scope>NUCLEOTIDE SEQUENCE [LARGE SCALE GENOMIC DNA]</scope>
    <source>
        <strain evidence="4">skN76</strain>
    </source>
</reference>
<dbReference type="RefSeq" id="WP_096461228.1">
    <property type="nucleotide sequence ID" value="NZ_AP014936.1"/>
</dbReference>
<dbReference type="InterPro" id="IPR020845">
    <property type="entry name" value="AMP-binding_CS"/>
</dbReference>
<evidence type="ECO:0000256" key="1">
    <source>
        <dbReference type="ARBA" id="ARBA00022598"/>
    </source>
</evidence>
<dbReference type="InterPro" id="IPR050237">
    <property type="entry name" value="ATP-dep_AMP-bd_enzyme"/>
</dbReference>
<dbReference type="Pfam" id="PF00501">
    <property type="entry name" value="AMP-binding"/>
    <property type="match status" value="1"/>
</dbReference>
<evidence type="ECO:0000313" key="4">
    <source>
        <dbReference type="Proteomes" id="UP000218899"/>
    </source>
</evidence>
<protein>
    <submittedName>
        <fullName evidence="3">Long-chain acyl-CoA synthetase</fullName>
    </submittedName>
</protein>
<dbReference type="Gene3D" id="3.40.50.12780">
    <property type="entry name" value="N-terminal domain of ligase-like"/>
    <property type="match status" value="1"/>
</dbReference>
<evidence type="ECO:0000313" key="3">
    <source>
        <dbReference type="EMBL" id="BAU48746.1"/>
    </source>
</evidence>
<dbReference type="InterPro" id="IPR042099">
    <property type="entry name" value="ANL_N_sf"/>
</dbReference>
<dbReference type="InterPro" id="IPR000873">
    <property type="entry name" value="AMP-dep_synth/lig_dom"/>
</dbReference>
<dbReference type="AlphaFoldDB" id="A0A1B4V5D9"/>
<organism evidence="3 4">
    <name type="scientific">Sulfurifustis variabilis</name>
    <dbReference type="NCBI Taxonomy" id="1675686"/>
    <lineage>
        <taxon>Bacteria</taxon>
        <taxon>Pseudomonadati</taxon>
        <taxon>Pseudomonadota</taxon>
        <taxon>Gammaproteobacteria</taxon>
        <taxon>Acidiferrobacterales</taxon>
        <taxon>Acidiferrobacteraceae</taxon>
        <taxon>Sulfurifustis</taxon>
    </lineage>
</organism>
<keyword evidence="4" id="KW-1185">Reference proteome</keyword>
<gene>
    <name evidence="3" type="ORF">SVA_2196</name>
</gene>
<dbReference type="SUPFAM" id="SSF56801">
    <property type="entry name" value="Acetyl-CoA synthetase-like"/>
    <property type="match status" value="1"/>
</dbReference>
<dbReference type="Gene3D" id="3.30.300.30">
    <property type="match status" value="1"/>
</dbReference>
<dbReference type="PANTHER" id="PTHR43767">
    <property type="entry name" value="LONG-CHAIN-FATTY-ACID--COA LIGASE"/>
    <property type="match status" value="1"/>
</dbReference>
<accession>A0A1B4V5D9</accession>
<name>A0A1B4V5D9_9GAMM</name>
<dbReference type="OrthoDB" id="9803968at2"/>
<dbReference type="GO" id="GO:0016874">
    <property type="term" value="F:ligase activity"/>
    <property type="evidence" value="ECO:0007669"/>
    <property type="project" value="UniProtKB-KW"/>
</dbReference>
<dbReference type="EMBL" id="AP014936">
    <property type="protein sequence ID" value="BAU48746.1"/>
    <property type="molecule type" value="Genomic_DNA"/>
</dbReference>
<dbReference type="PANTHER" id="PTHR43767:SF8">
    <property type="entry name" value="LONG-CHAIN-FATTY-ACID--COA LIGASE"/>
    <property type="match status" value="1"/>
</dbReference>
<dbReference type="InterPro" id="IPR045851">
    <property type="entry name" value="AMP-bd_C_sf"/>
</dbReference>
<proteinExistence type="predicted"/>